<proteinExistence type="predicted"/>
<protein>
    <recommendedName>
        <fullName evidence="3">Nucleoid associated protein NdpA</fullName>
    </recommendedName>
</protein>
<evidence type="ECO:0008006" key="3">
    <source>
        <dbReference type="Google" id="ProtNLM"/>
    </source>
</evidence>
<accession>A0A1M6DFP5</accession>
<dbReference type="RefSeq" id="WP_073047769.1">
    <property type="nucleotide sequence ID" value="NZ_FQZL01000006.1"/>
</dbReference>
<organism evidence="1 2">
    <name type="scientific">Dethiosulfatibacter aminovorans DSM 17477</name>
    <dbReference type="NCBI Taxonomy" id="1121476"/>
    <lineage>
        <taxon>Bacteria</taxon>
        <taxon>Bacillati</taxon>
        <taxon>Bacillota</taxon>
        <taxon>Tissierellia</taxon>
        <taxon>Dethiosulfatibacter</taxon>
    </lineage>
</organism>
<dbReference type="OrthoDB" id="3171075at2"/>
<evidence type="ECO:0000313" key="2">
    <source>
        <dbReference type="Proteomes" id="UP000184052"/>
    </source>
</evidence>
<name>A0A1M6DFP5_9FIRM</name>
<gene>
    <name evidence="1" type="ORF">SAMN02745751_00890</name>
</gene>
<keyword evidence="2" id="KW-1185">Reference proteome</keyword>
<dbReference type="Pfam" id="PF04245">
    <property type="entry name" value="NA37"/>
    <property type="match status" value="1"/>
</dbReference>
<sequence length="331" mass="38657">MDINVGIIKSIMHIMDRSVSEPVYSDYELNMDFLGEFIGKHIGNFLNSPDVKAFDERYNEDMNLFFENIHEDFIEASKKMTESIFYLINNNDDVPAGDALYVLYEKEGELNFIMLLLEYKTGYIHKFGYENEKMQTEIIEYKTCLTNITQKVSNVFNYSVGDGEVKILEKQYKVDGAKTNFLSQGIFNLEEKKTVNEKLNIVRKTAEKLINEYYEDDIEKHKDLKTEIIRDCIEKKEVDIEKIAEKIFEGDDILIDNFNTHISNKGLKNEPIKIDELNYNKILKKQKIKTKEGIELLIPIDLMTDSNKIAFEQNDDGTTNIILRNLKEKEE</sequence>
<reference evidence="1 2" key="1">
    <citation type="submission" date="2016-11" db="EMBL/GenBank/DDBJ databases">
        <authorList>
            <person name="Jaros S."/>
            <person name="Januszkiewicz K."/>
            <person name="Wedrychowicz H."/>
        </authorList>
    </citation>
    <scope>NUCLEOTIDE SEQUENCE [LARGE SCALE GENOMIC DNA]</scope>
    <source>
        <strain evidence="1 2">DSM 17477</strain>
    </source>
</reference>
<dbReference type="InterPro" id="IPR007358">
    <property type="entry name" value="Nucleoid_associated_NdpA"/>
</dbReference>
<evidence type="ECO:0000313" key="1">
    <source>
        <dbReference type="EMBL" id="SHI71808.1"/>
    </source>
</evidence>
<dbReference type="STRING" id="1121476.SAMN02745751_00890"/>
<dbReference type="EMBL" id="FQZL01000006">
    <property type="protein sequence ID" value="SHI71808.1"/>
    <property type="molecule type" value="Genomic_DNA"/>
</dbReference>
<dbReference type="AlphaFoldDB" id="A0A1M6DFP5"/>
<dbReference type="GO" id="GO:0009295">
    <property type="term" value="C:nucleoid"/>
    <property type="evidence" value="ECO:0007669"/>
    <property type="project" value="InterPro"/>
</dbReference>
<dbReference type="Proteomes" id="UP000184052">
    <property type="component" value="Unassembled WGS sequence"/>
</dbReference>